<name>A0A9P9RAM3_FUSSL</name>
<organism evidence="1 2">
    <name type="scientific">Fusarium solani</name>
    <name type="common">Filamentous fungus</name>
    <dbReference type="NCBI Taxonomy" id="169388"/>
    <lineage>
        <taxon>Eukaryota</taxon>
        <taxon>Fungi</taxon>
        <taxon>Dikarya</taxon>
        <taxon>Ascomycota</taxon>
        <taxon>Pezizomycotina</taxon>
        <taxon>Sordariomycetes</taxon>
        <taxon>Hypocreomycetidae</taxon>
        <taxon>Hypocreales</taxon>
        <taxon>Nectriaceae</taxon>
        <taxon>Fusarium</taxon>
        <taxon>Fusarium solani species complex</taxon>
    </lineage>
</organism>
<protein>
    <submittedName>
        <fullName evidence="1">Uncharacterized protein</fullName>
    </submittedName>
</protein>
<evidence type="ECO:0000313" key="1">
    <source>
        <dbReference type="EMBL" id="KAH7271809.1"/>
    </source>
</evidence>
<gene>
    <name evidence="1" type="ORF">B0J15DRAFT_485977</name>
</gene>
<comment type="caution">
    <text evidence="1">The sequence shown here is derived from an EMBL/GenBank/DDBJ whole genome shotgun (WGS) entry which is preliminary data.</text>
</comment>
<accession>A0A9P9RAM3</accession>
<evidence type="ECO:0000313" key="2">
    <source>
        <dbReference type="Proteomes" id="UP000736672"/>
    </source>
</evidence>
<proteinExistence type="predicted"/>
<keyword evidence="2" id="KW-1185">Reference proteome</keyword>
<sequence length="212" mass="24131">MQHSSSHQHEARASHHDRLLGCFLTQHTHINLIAYTRLLYDSQRYALYSLRLFSVHSICFAFTSFFRISQHLSSTTSELCRNDSFIAWCSSLATHLSLLSDHLLTCLVPQPPSSSRKAANLVVGVDFSRNVNRRLHCRDGTQGLLLLDTLNTLDSLLFAISLSIFCFRLPTLICTSFFLNLLASHCPLAYQGKCLYENHGWDMYGWDTSLEN</sequence>
<dbReference type="AlphaFoldDB" id="A0A9P9RAM3"/>
<reference evidence="1" key="1">
    <citation type="journal article" date="2021" name="Nat. Commun.">
        <title>Genetic determinants of endophytism in the Arabidopsis root mycobiome.</title>
        <authorList>
            <person name="Mesny F."/>
            <person name="Miyauchi S."/>
            <person name="Thiergart T."/>
            <person name="Pickel B."/>
            <person name="Atanasova L."/>
            <person name="Karlsson M."/>
            <person name="Huettel B."/>
            <person name="Barry K.W."/>
            <person name="Haridas S."/>
            <person name="Chen C."/>
            <person name="Bauer D."/>
            <person name="Andreopoulos W."/>
            <person name="Pangilinan J."/>
            <person name="LaButti K."/>
            <person name="Riley R."/>
            <person name="Lipzen A."/>
            <person name="Clum A."/>
            <person name="Drula E."/>
            <person name="Henrissat B."/>
            <person name="Kohler A."/>
            <person name="Grigoriev I.V."/>
            <person name="Martin F.M."/>
            <person name="Hacquard S."/>
        </authorList>
    </citation>
    <scope>NUCLEOTIDE SEQUENCE</scope>
    <source>
        <strain evidence="1">FSSC 5 MPI-SDFR-AT-0091</strain>
    </source>
</reference>
<dbReference type="EMBL" id="JAGTJS010000004">
    <property type="protein sequence ID" value="KAH7271809.1"/>
    <property type="molecule type" value="Genomic_DNA"/>
</dbReference>
<dbReference type="Proteomes" id="UP000736672">
    <property type="component" value="Unassembled WGS sequence"/>
</dbReference>